<evidence type="ECO:0000313" key="10">
    <source>
        <dbReference type="EMBL" id="SPZ35317.1"/>
    </source>
</evidence>
<dbReference type="Pfam" id="PF00083">
    <property type="entry name" value="Sugar_tr"/>
    <property type="match status" value="1"/>
</dbReference>
<dbReference type="EMBL" id="UAUI01000001">
    <property type="protein sequence ID" value="SPZ35317.1"/>
    <property type="molecule type" value="Genomic_DNA"/>
</dbReference>
<keyword evidence="4 8" id="KW-0812">Transmembrane</keyword>
<feature type="domain" description="Major facilitator superfamily (MFS) profile" evidence="9">
    <location>
        <begin position="12"/>
        <end position="196"/>
    </location>
</feature>
<keyword evidence="2" id="KW-0813">Transport</keyword>
<feature type="compositionally biased region" description="Low complexity" evidence="7">
    <location>
        <begin position="181"/>
        <end position="196"/>
    </location>
</feature>
<dbReference type="InterPro" id="IPR036259">
    <property type="entry name" value="MFS_trans_sf"/>
</dbReference>
<evidence type="ECO:0000256" key="3">
    <source>
        <dbReference type="ARBA" id="ARBA00022475"/>
    </source>
</evidence>
<comment type="subcellular location">
    <subcellularLocation>
        <location evidence="1">Cell membrane</location>
        <topology evidence="1">Multi-pass membrane protein</topology>
    </subcellularLocation>
</comment>
<dbReference type="InterPro" id="IPR005828">
    <property type="entry name" value="MFS_sugar_transport-like"/>
</dbReference>
<evidence type="ECO:0000256" key="2">
    <source>
        <dbReference type="ARBA" id="ARBA00022448"/>
    </source>
</evidence>
<dbReference type="RefSeq" id="WP_160118489.1">
    <property type="nucleotide sequence ID" value="NZ_UAUI01000001.1"/>
</dbReference>
<comment type="caution">
    <text evidence="10">The sequence shown here is derived from an EMBL/GenBank/DDBJ whole genome shotgun (WGS) entry which is preliminary data.</text>
</comment>
<keyword evidence="5 8" id="KW-1133">Transmembrane helix</keyword>
<dbReference type="InterPro" id="IPR020846">
    <property type="entry name" value="MFS_dom"/>
</dbReference>
<dbReference type="GO" id="GO:0005886">
    <property type="term" value="C:plasma membrane"/>
    <property type="evidence" value="ECO:0007669"/>
    <property type="project" value="UniProtKB-SubCell"/>
</dbReference>
<feature type="region of interest" description="Disordered" evidence="7">
    <location>
        <begin position="170"/>
        <end position="196"/>
    </location>
</feature>
<dbReference type="SUPFAM" id="SSF103473">
    <property type="entry name" value="MFS general substrate transporter"/>
    <property type="match status" value="1"/>
</dbReference>
<dbReference type="GO" id="GO:0022857">
    <property type="term" value="F:transmembrane transporter activity"/>
    <property type="evidence" value="ECO:0007669"/>
    <property type="project" value="InterPro"/>
</dbReference>
<feature type="transmembrane region" description="Helical" evidence="8">
    <location>
        <begin position="85"/>
        <end position="103"/>
    </location>
</feature>
<evidence type="ECO:0000256" key="6">
    <source>
        <dbReference type="ARBA" id="ARBA00023136"/>
    </source>
</evidence>
<evidence type="ECO:0000256" key="4">
    <source>
        <dbReference type="ARBA" id="ARBA00022692"/>
    </source>
</evidence>
<gene>
    <name evidence="10" type="primary">yhjE_4</name>
    <name evidence="10" type="ORF">NCTC13229_00709</name>
</gene>
<evidence type="ECO:0000313" key="11">
    <source>
        <dbReference type="Proteomes" id="UP000251211"/>
    </source>
</evidence>
<evidence type="ECO:0000256" key="5">
    <source>
        <dbReference type="ARBA" id="ARBA00022989"/>
    </source>
</evidence>
<feature type="transmembrane region" description="Helical" evidence="8">
    <location>
        <begin position="49"/>
        <end position="73"/>
    </location>
</feature>
<keyword evidence="6 8" id="KW-0472">Membrane</keyword>
<dbReference type="PROSITE" id="PS50850">
    <property type="entry name" value="MFS"/>
    <property type="match status" value="1"/>
</dbReference>
<evidence type="ECO:0000256" key="7">
    <source>
        <dbReference type="SAM" id="MobiDB-lite"/>
    </source>
</evidence>
<proteinExistence type="predicted"/>
<name>A0AB38F6N4_RHOWR</name>
<dbReference type="AlphaFoldDB" id="A0AB38F6N4"/>
<reference evidence="10 11" key="1">
    <citation type="submission" date="2018-06" db="EMBL/GenBank/DDBJ databases">
        <authorList>
            <consortium name="Pathogen Informatics"/>
            <person name="Doyle S."/>
        </authorList>
    </citation>
    <scope>NUCLEOTIDE SEQUENCE [LARGE SCALE GENOMIC DNA]</scope>
    <source>
        <strain evidence="10 11">NCTC13229</strain>
    </source>
</reference>
<accession>A0AB38F6N4</accession>
<dbReference type="PANTHER" id="PTHR43045:SF1">
    <property type="entry name" value="SHIKIMATE TRANSPORTER"/>
    <property type="match status" value="1"/>
</dbReference>
<keyword evidence="3" id="KW-1003">Cell membrane</keyword>
<dbReference type="PANTHER" id="PTHR43045">
    <property type="entry name" value="SHIKIMATE TRANSPORTER"/>
    <property type="match status" value="1"/>
</dbReference>
<evidence type="ECO:0000259" key="9">
    <source>
        <dbReference type="PROSITE" id="PS50850"/>
    </source>
</evidence>
<dbReference type="Proteomes" id="UP000251211">
    <property type="component" value="Unassembled WGS sequence"/>
</dbReference>
<evidence type="ECO:0000256" key="8">
    <source>
        <dbReference type="SAM" id="Phobius"/>
    </source>
</evidence>
<protein>
    <submittedName>
        <fullName evidence="10">Major facilitator transporter</fullName>
    </submittedName>
</protein>
<organism evidence="10 11">
    <name type="scientific">Rhodococcus wratislaviensis</name>
    <name type="common">Tsukamurella wratislaviensis</name>
    <dbReference type="NCBI Taxonomy" id="44752"/>
    <lineage>
        <taxon>Bacteria</taxon>
        <taxon>Bacillati</taxon>
        <taxon>Actinomycetota</taxon>
        <taxon>Actinomycetes</taxon>
        <taxon>Mycobacteriales</taxon>
        <taxon>Nocardiaceae</taxon>
        <taxon>Rhodococcus</taxon>
    </lineage>
</organism>
<feature type="transmembrane region" description="Helical" evidence="8">
    <location>
        <begin position="24"/>
        <end position="43"/>
    </location>
</feature>
<sequence>MATQSDQSQRRALQASLVGSTLEFYDYIIFGLAAALVFPQIFFPHSSPVAGTLSAFATFAVGFVARPIGAAIAGHFGDRIGRRKVLLVTLLAMGAATGGIGLLPTFEQVGIWAPTLLVVCRIVQGLSLGGEWSGSVLLAVEQEGGVSGRDSSEASHRRAIRLACCSPTAHSGLPKRSPTTSSSYRGAGAYRSSAAS</sequence>
<evidence type="ECO:0000256" key="1">
    <source>
        <dbReference type="ARBA" id="ARBA00004651"/>
    </source>
</evidence>
<dbReference type="Gene3D" id="1.20.1250.20">
    <property type="entry name" value="MFS general substrate transporter like domains"/>
    <property type="match status" value="1"/>
</dbReference>